<reference evidence="1" key="1">
    <citation type="journal article" date="2015" name="Nature">
        <title>Complex archaea that bridge the gap between prokaryotes and eukaryotes.</title>
        <authorList>
            <person name="Spang A."/>
            <person name="Saw J.H."/>
            <person name="Jorgensen S.L."/>
            <person name="Zaremba-Niedzwiedzka K."/>
            <person name="Martijn J."/>
            <person name="Lind A.E."/>
            <person name="van Eijk R."/>
            <person name="Schleper C."/>
            <person name="Guy L."/>
            <person name="Ettema T.J."/>
        </authorList>
    </citation>
    <scope>NUCLEOTIDE SEQUENCE</scope>
</reference>
<evidence type="ECO:0000313" key="1">
    <source>
        <dbReference type="EMBL" id="KKL60143.1"/>
    </source>
</evidence>
<gene>
    <name evidence="1" type="ORF">LCGC14_2208250</name>
</gene>
<sequence>MKIKFNVKIDEYGGIIYERPIFKVNGQFDGETELEEFINILSKDIREKVNEYIKKMKVKNEESNYKK</sequence>
<accession>A0A0F9DEH0</accession>
<proteinExistence type="predicted"/>
<dbReference type="AlphaFoldDB" id="A0A0F9DEH0"/>
<comment type="caution">
    <text evidence="1">The sequence shown here is derived from an EMBL/GenBank/DDBJ whole genome shotgun (WGS) entry which is preliminary data.</text>
</comment>
<name>A0A0F9DEH0_9ZZZZ</name>
<protein>
    <submittedName>
        <fullName evidence="1">Uncharacterized protein</fullName>
    </submittedName>
</protein>
<dbReference type="EMBL" id="LAZR01029249">
    <property type="protein sequence ID" value="KKL60143.1"/>
    <property type="molecule type" value="Genomic_DNA"/>
</dbReference>
<organism evidence="1">
    <name type="scientific">marine sediment metagenome</name>
    <dbReference type="NCBI Taxonomy" id="412755"/>
    <lineage>
        <taxon>unclassified sequences</taxon>
        <taxon>metagenomes</taxon>
        <taxon>ecological metagenomes</taxon>
    </lineage>
</organism>